<dbReference type="Proteomes" id="UP001648503">
    <property type="component" value="Unassembled WGS sequence"/>
</dbReference>
<feature type="compositionally biased region" description="Polar residues" evidence="1">
    <location>
        <begin position="319"/>
        <end position="328"/>
    </location>
</feature>
<gene>
    <name evidence="3" type="ORF">BASA50_004874</name>
</gene>
<evidence type="ECO:0000313" key="4">
    <source>
        <dbReference type="Proteomes" id="UP001648503"/>
    </source>
</evidence>
<proteinExistence type="predicted"/>
<feature type="compositionally biased region" description="Polar residues" evidence="1">
    <location>
        <begin position="337"/>
        <end position="348"/>
    </location>
</feature>
<evidence type="ECO:0000313" key="3">
    <source>
        <dbReference type="EMBL" id="KAH6596879.1"/>
    </source>
</evidence>
<name>A0ABQ8FFQ6_9FUNG</name>
<reference evidence="3 4" key="1">
    <citation type="submission" date="2021-02" db="EMBL/GenBank/DDBJ databases">
        <title>Variation within the Batrachochytrium salamandrivorans European outbreak.</title>
        <authorList>
            <person name="Kelly M."/>
            <person name="Pasmans F."/>
            <person name="Shea T.P."/>
            <person name="Munoz J.F."/>
            <person name="Carranza S."/>
            <person name="Cuomo C.A."/>
            <person name="Martel A."/>
        </authorList>
    </citation>
    <scope>NUCLEOTIDE SEQUENCE [LARGE SCALE GENOMIC DNA]</scope>
    <source>
        <strain evidence="3 4">AMFP18/2</strain>
    </source>
</reference>
<accession>A0ABQ8FFQ6</accession>
<feature type="region of interest" description="Disordered" evidence="1">
    <location>
        <begin position="184"/>
        <end position="217"/>
    </location>
</feature>
<feature type="signal peptide" evidence="2">
    <location>
        <begin position="1"/>
        <end position="18"/>
    </location>
</feature>
<protein>
    <submittedName>
        <fullName evidence="3">Uncharacterized protein</fullName>
    </submittedName>
</protein>
<organism evidence="3 4">
    <name type="scientific">Batrachochytrium salamandrivorans</name>
    <dbReference type="NCBI Taxonomy" id="1357716"/>
    <lineage>
        <taxon>Eukaryota</taxon>
        <taxon>Fungi</taxon>
        <taxon>Fungi incertae sedis</taxon>
        <taxon>Chytridiomycota</taxon>
        <taxon>Chytridiomycota incertae sedis</taxon>
        <taxon>Chytridiomycetes</taxon>
        <taxon>Rhizophydiales</taxon>
        <taxon>Rhizophydiales incertae sedis</taxon>
        <taxon>Batrachochytrium</taxon>
    </lineage>
</organism>
<feature type="region of interest" description="Disordered" evidence="1">
    <location>
        <begin position="236"/>
        <end position="370"/>
    </location>
</feature>
<feature type="region of interest" description="Disordered" evidence="1">
    <location>
        <begin position="21"/>
        <end position="79"/>
    </location>
</feature>
<keyword evidence="4" id="KW-1185">Reference proteome</keyword>
<dbReference type="EMBL" id="JAFCIX010000178">
    <property type="protein sequence ID" value="KAH6596879.1"/>
    <property type="molecule type" value="Genomic_DNA"/>
</dbReference>
<evidence type="ECO:0000256" key="2">
    <source>
        <dbReference type="SAM" id="SignalP"/>
    </source>
</evidence>
<keyword evidence="2" id="KW-0732">Signal</keyword>
<feature type="chain" id="PRO_5045477438" evidence="2">
    <location>
        <begin position="19"/>
        <end position="370"/>
    </location>
</feature>
<sequence>MRLFTMAMMSLLAVSAYAKGDSSQSSSTKDRYSTQATLSQGGLRRTTNTPLFPLRGSPTTMPKKMGRSKPGAGKAKRKPKLTMAELENELQHLYGELRYYGDMIADYKAFINECQATCHKTSSGTCTDFKLTALVYSAYHDIHVANGKHVYIQTCIKSLQDTIIIKQHALDKIAEYQMEMANTADDREGSSNASPDHIPSPIETANQKDQPKTGMRGKKVRFEFVNEDGLKGIDIIRPGVGSDRNRQQPGWNPQSKIPVLHKYKPTVHEEETKQTPTNDIVDTTLPHVMSESPKSSGITRGSGIPSRTKPVSSVKGPQKIQQATTTVKSSRKEPKINPQTSESLSQRKSTQRVKKHDVSSTPKSQPKWVY</sequence>
<comment type="caution">
    <text evidence="3">The sequence shown here is derived from an EMBL/GenBank/DDBJ whole genome shotgun (WGS) entry which is preliminary data.</text>
</comment>
<feature type="compositionally biased region" description="Polar residues" evidence="1">
    <location>
        <begin position="21"/>
        <end position="50"/>
    </location>
</feature>
<evidence type="ECO:0000256" key="1">
    <source>
        <dbReference type="SAM" id="MobiDB-lite"/>
    </source>
</evidence>